<accession>A0A0H3A884</accession>
<reference evidence="3" key="1">
    <citation type="journal article" date="2009" name="Environ. Microbiol.">
        <title>Contribution of mobile genetic elements to Desulfovibrio vulgaris genome plasticity.</title>
        <authorList>
            <person name="Walker C.B."/>
            <person name="Stolyar S."/>
            <person name="Chivian D."/>
            <person name="Pinel N."/>
            <person name="Gabster J.A."/>
            <person name="Dehal P.S."/>
            <person name="He Z."/>
            <person name="Yang Z.K."/>
            <person name="Yen H.C."/>
            <person name="Zhou J."/>
            <person name="Wall J.D."/>
            <person name="Hazen T.C."/>
            <person name="Arkin A.P."/>
            <person name="Stahl D.A."/>
        </authorList>
    </citation>
    <scope>NUCLEOTIDE SEQUENCE [LARGE SCALE GENOMIC DNA]</scope>
    <source>
        <strain evidence="3">DP4</strain>
    </source>
</reference>
<proteinExistence type="predicted"/>
<sequence length="344" mass="38247">MNTRQCYEHILGIVCSVFDAYSAVLFLPGDDAEVYPIAASFSLGDMVAEGTSIAPGKGLVGWILRNRQPLLVNNFDQRQSHLGYYRSNEEATIKAFMGCPVRGGGALCIDSKRQYSFSDKDQKVLHLFTELLAGIHLEGSRECRQESVAQYFASLSLVHELRGRYTKWPLFLHHFLKIVAGTTGFEYCVFASRDGTGENYAIEGESRQMLLGDGDVPTFPMGNGIVGWVFRNDAPVFSEGTDGSPVAALFGKGVHMPVFSSVMCLPVIIHKVTRGVLCLAQTEPRRMPDEMRDFVRMCVDHLALFLENLYLRNRLRQTLPQAQVERRIPVFAAPAEPVDTGEDA</sequence>
<dbReference type="KEGG" id="dvl:Dvul_1405"/>
<name>A0A0H3A884_NITV4</name>
<dbReference type="Proteomes" id="UP000009173">
    <property type="component" value="Chromosome"/>
</dbReference>
<dbReference type="InterPro" id="IPR003018">
    <property type="entry name" value="GAF"/>
</dbReference>
<protein>
    <submittedName>
        <fullName evidence="2">Putative GAF sensor protein</fullName>
    </submittedName>
</protein>
<dbReference type="HOGENOM" id="CLU_803471_0_0_7"/>
<dbReference type="Gene3D" id="3.30.450.40">
    <property type="match status" value="2"/>
</dbReference>
<dbReference type="EMBL" id="CP000527">
    <property type="protein sequence ID" value="ABM28423.1"/>
    <property type="molecule type" value="Genomic_DNA"/>
</dbReference>
<feature type="domain" description="GAF" evidence="1">
    <location>
        <begin position="167"/>
        <end position="316"/>
    </location>
</feature>
<dbReference type="InterPro" id="IPR029016">
    <property type="entry name" value="GAF-like_dom_sf"/>
</dbReference>
<evidence type="ECO:0000313" key="3">
    <source>
        <dbReference type="Proteomes" id="UP000009173"/>
    </source>
</evidence>
<feature type="domain" description="GAF" evidence="1">
    <location>
        <begin position="2"/>
        <end position="142"/>
    </location>
</feature>
<dbReference type="AlphaFoldDB" id="A0A0H3A884"/>
<evidence type="ECO:0000313" key="2">
    <source>
        <dbReference type="EMBL" id="ABM28423.1"/>
    </source>
</evidence>
<dbReference type="RefSeq" id="WP_010938971.1">
    <property type="nucleotide sequence ID" value="NC_008751.1"/>
</dbReference>
<dbReference type="SMR" id="A0A0H3A884"/>
<organism evidence="2 3">
    <name type="scientific">Nitratidesulfovibrio vulgaris (strain DP4)</name>
    <name type="common">Desulfovibrio vulgaris</name>
    <dbReference type="NCBI Taxonomy" id="391774"/>
    <lineage>
        <taxon>Bacteria</taxon>
        <taxon>Pseudomonadati</taxon>
        <taxon>Thermodesulfobacteriota</taxon>
        <taxon>Desulfovibrionia</taxon>
        <taxon>Desulfovibrionales</taxon>
        <taxon>Desulfovibrionaceae</taxon>
        <taxon>Nitratidesulfovibrio</taxon>
    </lineage>
</organism>
<dbReference type="SUPFAM" id="SSF55781">
    <property type="entry name" value="GAF domain-like"/>
    <property type="match status" value="2"/>
</dbReference>
<evidence type="ECO:0000259" key="1">
    <source>
        <dbReference type="SMART" id="SM00065"/>
    </source>
</evidence>
<gene>
    <name evidence="2" type="ordered locus">Dvul_1405</name>
</gene>
<dbReference type="SMART" id="SM00065">
    <property type="entry name" value="GAF"/>
    <property type="match status" value="2"/>
</dbReference>
<dbReference type="Pfam" id="PF13185">
    <property type="entry name" value="GAF_2"/>
    <property type="match status" value="2"/>
</dbReference>